<evidence type="ECO:0000256" key="1">
    <source>
        <dbReference type="ARBA" id="ARBA00004502"/>
    </source>
</evidence>
<keyword evidence="3" id="KW-0551">Lipid droplet</keyword>
<dbReference type="OrthoDB" id="448051at2759"/>
<dbReference type="Pfam" id="PF10230">
    <property type="entry name" value="LIDHydrolase"/>
    <property type="match status" value="1"/>
</dbReference>
<dbReference type="GO" id="GO:0019915">
    <property type="term" value="P:lipid storage"/>
    <property type="evidence" value="ECO:0007669"/>
    <property type="project" value="InterPro"/>
</dbReference>
<evidence type="ECO:0000313" key="6">
    <source>
        <dbReference type="Proteomes" id="UP001153555"/>
    </source>
</evidence>
<comment type="caution">
    <text evidence="5">The sequence shown here is derived from an EMBL/GenBank/DDBJ whole genome shotgun (WGS) entry which is preliminary data.</text>
</comment>
<dbReference type="Gene3D" id="3.40.50.1820">
    <property type="entry name" value="alpha/beta hydrolase"/>
    <property type="match status" value="1"/>
</dbReference>
<name>A0A9N7N7H5_STRHE</name>
<evidence type="ECO:0000313" key="5">
    <source>
        <dbReference type="EMBL" id="CAA0822526.1"/>
    </source>
</evidence>
<reference evidence="5" key="1">
    <citation type="submission" date="2019-12" db="EMBL/GenBank/DDBJ databases">
        <authorList>
            <person name="Scholes J."/>
        </authorList>
    </citation>
    <scope>NUCLEOTIDE SEQUENCE</scope>
</reference>
<comment type="similarity">
    <text evidence="2">Belongs to the AB hydrolase superfamily. LDAH family.</text>
</comment>
<keyword evidence="6" id="KW-1185">Reference proteome</keyword>
<accession>A0A9N7N7H5</accession>
<dbReference type="GO" id="GO:0016298">
    <property type="term" value="F:lipase activity"/>
    <property type="evidence" value="ECO:0007669"/>
    <property type="project" value="InterPro"/>
</dbReference>
<dbReference type="Proteomes" id="UP001153555">
    <property type="component" value="Unassembled WGS sequence"/>
</dbReference>
<sequence length="355" mass="40040">MLLKTFSSISRTLQCTTTFSFRSFLPARRLKSQMGVESLSLIRKSKRASFRLIDVFGFKTDLMEIPSQDTKFHVLFIPGNPGVISFYTDFLESLYELLGGSASVTGKYTHIYITIGHISHSEKDWGSGRLFSLQEQISHKISFIEQELGDVEVPIVLVGHSIGSYISLEILRRCHEKVIYCIGLYPFLALNDKSSAQSSIKKIAALPTICTVLSFMGGLLGRLPSHISRFLVKISMGKSWSSSSIDVLCTHVLQYHTIRNMLYMAMTEFQELPKTPDLDFIREKKTEIALLFGHDDHWGPLHLYQEICTKVPDVSIEVEREGHTHAFSCTEAGSLWAAQHVSSLIKSNIETRKNI</sequence>
<dbReference type="GO" id="GO:0005811">
    <property type="term" value="C:lipid droplet"/>
    <property type="evidence" value="ECO:0007669"/>
    <property type="project" value="UniProtKB-SubCell"/>
</dbReference>
<dbReference type="EMBL" id="CACSLK010023397">
    <property type="protein sequence ID" value="CAA0822526.1"/>
    <property type="molecule type" value="Genomic_DNA"/>
</dbReference>
<dbReference type="PANTHER" id="PTHR13390:SF0">
    <property type="entry name" value="LIPID DROPLET-ASSOCIATED HYDROLASE"/>
    <property type="match status" value="1"/>
</dbReference>
<evidence type="ECO:0000256" key="2">
    <source>
        <dbReference type="ARBA" id="ARBA00008300"/>
    </source>
</evidence>
<dbReference type="InterPro" id="IPR019363">
    <property type="entry name" value="LDAH"/>
</dbReference>
<proteinExistence type="inferred from homology"/>
<dbReference type="AlphaFoldDB" id="A0A9N7N7H5"/>
<comment type="subcellular location">
    <subcellularLocation>
        <location evidence="1">Lipid droplet</location>
    </subcellularLocation>
</comment>
<gene>
    <name evidence="5" type="ORF">SHERM_19997</name>
</gene>
<dbReference type="SUPFAM" id="SSF53474">
    <property type="entry name" value="alpha/beta-Hydrolases"/>
    <property type="match status" value="1"/>
</dbReference>
<evidence type="ECO:0000256" key="3">
    <source>
        <dbReference type="ARBA" id="ARBA00022677"/>
    </source>
</evidence>
<dbReference type="InterPro" id="IPR029058">
    <property type="entry name" value="AB_hydrolase_fold"/>
</dbReference>
<evidence type="ECO:0000256" key="4">
    <source>
        <dbReference type="ARBA" id="ARBA00022801"/>
    </source>
</evidence>
<organism evidence="5 6">
    <name type="scientific">Striga hermonthica</name>
    <name type="common">Purple witchweed</name>
    <name type="synonym">Buchnera hermonthica</name>
    <dbReference type="NCBI Taxonomy" id="68872"/>
    <lineage>
        <taxon>Eukaryota</taxon>
        <taxon>Viridiplantae</taxon>
        <taxon>Streptophyta</taxon>
        <taxon>Embryophyta</taxon>
        <taxon>Tracheophyta</taxon>
        <taxon>Spermatophyta</taxon>
        <taxon>Magnoliopsida</taxon>
        <taxon>eudicotyledons</taxon>
        <taxon>Gunneridae</taxon>
        <taxon>Pentapetalae</taxon>
        <taxon>asterids</taxon>
        <taxon>lamiids</taxon>
        <taxon>Lamiales</taxon>
        <taxon>Orobanchaceae</taxon>
        <taxon>Buchnereae</taxon>
        <taxon>Striga</taxon>
    </lineage>
</organism>
<protein>
    <submittedName>
        <fullName evidence="5">Alpha/beta-Hydrolases superfamily protein</fullName>
    </submittedName>
</protein>
<keyword evidence="4" id="KW-0378">Hydrolase</keyword>
<dbReference type="PANTHER" id="PTHR13390">
    <property type="entry name" value="LIPASE"/>
    <property type="match status" value="1"/>
</dbReference>